<feature type="transmembrane region" description="Helical" evidence="14">
    <location>
        <begin position="190"/>
        <end position="211"/>
    </location>
</feature>
<evidence type="ECO:0000313" key="17">
    <source>
        <dbReference type="EMBL" id="SYX87274.1"/>
    </source>
</evidence>
<keyword evidence="12" id="KW-0902">Two-component regulatory system</keyword>
<evidence type="ECO:0000256" key="5">
    <source>
        <dbReference type="ARBA" id="ARBA00022553"/>
    </source>
</evidence>
<dbReference type="EMBL" id="LS992241">
    <property type="protein sequence ID" value="SYX87274.1"/>
    <property type="molecule type" value="Genomic_DNA"/>
</dbReference>
<protein>
    <recommendedName>
        <fullName evidence="3">histidine kinase</fullName>
        <ecNumber evidence="3">2.7.13.3</ecNumber>
    </recommendedName>
</protein>
<keyword evidence="13 14" id="KW-0472">Membrane</keyword>
<comment type="subcellular location">
    <subcellularLocation>
        <location evidence="2">Cell membrane</location>
        <topology evidence="2">Multi-pass membrane protein</topology>
    </subcellularLocation>
</comment>
<dbReference type="CDD" id="cd06225">
    <property type="entry name" value="HAMP"/>
    <property type="match status" value="1"/>
</dbReference>
<feature type="domain" description="HAMP" evidence="16">
    <location>
        <begin position="212"/>
        <end position="265"/>
    </location>
</feature>
<keyword evidence="5" id="KW-0597">Phosphoprotein</keyword>
<evidence type="ECO:0000256" key="9">
    <source>
        <dbReference type="ARBA" id="ARBA00022777"/>
    </source>
</evidence>
<keyword evidence="6" id="KW-0808">Transferase</keyword>
<evidence type="ECO:0000256" key="8">
    <source>
        <dbReference type="ARBA" id="ARBA00022741"/>
    </source>
</evidence>
<evidence type="ECO:0000313" key="18">
    <source>
        <dbReference type="Proteomes" id="UP000304148"/>
    </source>
</evidence>
<evidence type="ECO:0000256" key="7">
    <source>
        <dbReference type="ARBA" id="ARBA00022692"/>
    </source>
</evidence>
<dbReference type="SUPFAM" id="SSF47384">
    <property type="entry name" value="Homodimeric domain of signal transducing histidine kinase"/>
    <property type="match status" value="1"/>
</dbReference>
<dbReference type="FunFam" id="3.30.565.10:FF:000006">
    <property type="entry name" value="Sensor histidine kinase WalK"/>
    <property type="match status" value="1"/>
</dbReference>
<keyword evidence="11 14" id="KW-1133">Transmembrane helix</keyword>
<evidence type="ECO:0000259" key="16">
    <source>
        <dbReference type="PROSITE" id="PS50885"/>
    </source>
</evidence>
<comment type="catalytic activity">
    <reaction evidence="1">
        <text>ATP + protein L-histidine = ADP + protein N-phospho-L-histidine.</text>
        <dbReference type="EC" id="2.7.13.3"/>
    </reaction>
</comment>
<dbReference type="Pfam" id="PF00512">
    <property type="entry name" value="HisKA"/>
    <property type="match status" value="1"/>
</dbReference>
<evidence type="ECO:0000256" key="10">
    <source>
        <dbReference type="ARBA" id="ARBA00022840"/>
    </source>
</evidence>
<keyword evidence="4" id="KW-1003">Cell membrane</keyword>
<name>A0A383RLA5_PAEAL</name>
<dbReference type="EC" id="2.7.13.3" evidence="3"/>
<dbReference type="AlphaFoldDB" id="A0A383RLA5"/>
<dbReference type="InterPro" id="IPR004358">
    <property type="entry name" value="Sig_transdc_His_kin-like_C"/>
</dbReference>
<dbReference type="RefSeq" id="WP_138188918.1">
    <property type="nucleotide sequence ID" value="NZ_LS992241.1"/>
</dbReference>
<evidence type="ECO:0000256" key="12">
    <source>
        <dbReference type="ARBA" id="ARBA00023012"/>
    </source>
</evidence>
<dbReference type="Proteomes" id="UP000304148">
    <property type="component" value="Chromosome"/>
</dbReference>
<evidence type="ECO:0000259" key="15">
    <source>
        <dbReference type="PROSITE" id="PS50109"/>
    </source>
</evidence>
<feature type="domain" description="Histidine kinase" evidence="15">
    <location>
        <begin position="280"/>
        <end position="495"/>
    </location>
</feature>
<dbReference type="PANTHER" id="PTHR45436:SF5">
    <property type="entry name" value="SENSOR HISTIDINE KINASE TRCS"/>
    <property type="match status" value="1"/>
</dbReference>
<dbReference type="InterPro" id="IPR003594">
    <property type="entry name" value="HATPase_dom"/>
</dbReference>
<dbReference type="CDD" id="cd00075">
    <property type="entry name" value="HATPase"/>
    <property type="match status" value="1"/>
</dbReference>
<evidence type="ECO:0000256" key="4">
    <source>
        <dbReference type="ARBA" id="ARBA00022475"/>
    </source>
</evidence>
<accession>A0A383RLA5</accession>
<dbReference type="InterPro" id="IPR003660">
    <property type="entry name" value="HAMP_dom"/>
</dbReference>
<dbReference type="PRINTS" id="PR00344">
    <property type="entry name" value="BCTRLSENSOR"/>
</dbReference>
<keyword evidence="10" id="KW-0067">ATP-binding</keyword>
<dbReference type="InterPro" id="IPR036890">
    <property type="entry name" value="HATPase_C_sf"/>
</dbReference>
<dbReference type="InterPro" id="IPR050428">
    <property type="entry name" value="TCS_sensor_his_kinase"/>
</dbReference>
<dbReference type="PANTHER" id="PTHR45436">
    <property type="entry name" value="SENSOR HISTIDINE KINASE YKOH"/>
    <property type="match status" value="1"/>
</dbReference>
<feature type="transmembrane region" description="Helical" evidence="14">
    <location>
        <begin position="21"/>
        <end position="44"/>
    </location>
</feature>
<dbReference type="PROSITE" id="PS50885">
    <property type="entry name" value="HAMP"/>
    <property type="match status" value="1"/>
</dbReference>
<keyword evidence="7 14" id="KW-0812">Transmembrane</keyword>
<dbReference type="PROSITE" id="PS50109">
    <property type="entry name" value="HIS_KIN"/>
    <property type="match status" value="1"/>
</dbReference>
<dbReference type="Gene3D" id="6.10.340.10">
    <property type="match status" value="1"/>
</dbReference>
<dbReference type="SUPFAM" id="SSF55874">
    <property type="entry name" value="ATPase domain of HSP90 chaperone/DNA topoisomerase II/histidine kinase"/>
    <property type="match status" value="1"/>
</dbReference>
<evidence type="ECO:0000256" key="11">
    <source>
        <dbReference type="ARBA" id="ARBA00022989"/>
    </source>
</evidence>
<dbReference type="Gene3D" id="3.30.565.10">
    <property type="entry name" value="Histidine kinase-like ATPase, C-terminal domain"/>
    <property type="match status" value="1"/>
</dbReference>
<proteinExistence type="predicted"/>
<dbReference type="GO" id="GO:0005524">
    <property type="term" value="F:ATP binding"/>
    <property type="evidence" value="ECO:0007669"/>
    <property type="project" value="UniProtKB-KW"/>
</dbReference>
<evidence type="ECO:0000256" key="1">
    <source>
        <dbReference type="ARBA" id="ARBA00000085"/>
    </source>
</evidence>
<keyword evidence="8" id="KW-0547">Nucleotide-binding</keyword>
<gene>
    <name evidence="17" type="ORF">PBLR_15704</name>
</gene>
<keyword evidence="9 17" id="KW-0418">Kinase</keyword>
<sequence>MRNRWRSGLERIVNLYSLRTQLLYRSLLVIAILLVIVGMLQYIFMREVVYQNKAASLQSHAMSIPGFVWKRVGQYHRQLEQSGQRATEPSMPMLLMPDTHVAFIDQAGDYHSLPNGQGELATVQLKAEEYEEARRAPLGSLSYHIANDSNGNEQLVVLHPVLSAPSREIGTVQISTPTAPLNDLLMGQTLTFLMIAAVAMLLGVIVLLPVIRRTLRPLSAMVSTAEQIDAGNLDRRFSTAQGQSEVDRLADSFNSMLERLETSFDVERETKEQMRRFVADASHELRTPLTSIHGFLEVLLRGAAQHPEQLHKALTSMHSESERLNKLIHDLLLLAKLDRDGAPSIELIEGSLEGIIRSMEPQLSMLAGTRTVSITLEPQLLCKQDPDKMKQVVLNLVHNAVQHTDEELGHIHVEGMNKEYGVQLSVSDNGVGIAPEHLPYLFDRFYRSESSRNRKSGGSGLGLAITRSIVEAHGGTIDVASRIGEGSTFRIWLPR</sequence>
<evidence type="ECO:0000256" key="14">
    <source>
        <dbReference type="SAM" id="Phobius"/>
    </source>
</evidence>
<evidence type="ECO:0000256" key="13">
    <source>
        <dbReference type="ARBA" id="ARBA00023136"/>
    </source>
</evidence>
<evidence type="ECO:0000256" key="2">
    <source>
        <dbReference type="ARBA" id="ARBA00004651"/>
    </source>
</evidence>
<dbReference type="InterPro" id="IPR005467">
    <property type="entry name" value="His_kinase_dom"/>
</dbReference>
<dbReference type="CDD" id="cd00082">
    <property type="entry name" value="HisKA"/>
    <property type="match status" value="1"/>
</dbReference>
<dbReference type="Gene3D" id="1.10.287.130">
    <property type="match status" value="1"/>
</dbReference>
<evidence type="ECO:0000256" key="3">
    <source>
        <dbReference type="ARBA" id="ARBA00012438"/>
    </source>
</evidence>
<dbReference type="FunFam" id="1.10.287.130:FF:000001">
    <property type="entry name" value="Two-component sensor histidine kinase"/>
    <property type="match status" value="1"/>
</dbReference>
<dbReference type="SMART" id="SM00387">
    <property type="entry name" value="HATPase_c"/>
    <property type="match status" value="1"/>
</dbReference>
<evidence type="ECO:0000256" key="6">
    <source>
        <dbReference type="ARBA" id="ARBA00022679"/>
    </source>
</evidence>
<reference evidence="18" key="1">
    <citation type="submission" date="2018-08" db="EMBL/GenBank/DDBJ databases">
        <authorList>
            <person name="Chevrot R."/>
        </authorList>
    </citation>
    <scope>NUCLEOTIDE SEQUENCE [LARGE SCALE GENOMIC DNA]</scope>
</reference>
<dbReference type="SUPFAM" id="SSF158472">
    <property type="entry name" value="HAMP domain-like"/>
    <property type="match status" value="1"/>
</dbReference>
<dbReference type="GO" id="GO:0005886">
    <property type="term" value="C:plasma membrane"/>
    <property type="evidence" value="ECO:0007669"/>
    <property type="project" value="UniProtKB-SubCell"/>
</dbReference>
<dbReference type="InterPro" id="IPR003661">
    <property type="entry name" value="HisK_dim/P_dom"/>
</dbReference>
<dbReference type="InterPro" id="IPR036097">
    <property type="entry name" value="HisK_dim/P_sf"/>
</dbReference>
<dbReference type="SMART" id="SM00304">
    <property type="entry name" value="HAMP"/>
    <property type="match status" value="1"/>
</dbReference>
<dbReference type="GO" id="GO:0000155">
    <property type="term" value="F:phosphorelay sensor kinase activity"/>
    <property type="evidence" value="ECO:0007669"/>
    <property type="project" value="InterPro"/>
</dbReference>
<dbReference type="Pfam" id="PF00672">
    <property type="entry name" value="HAMP"/>
    <property type="match status" value="1"/>
</dbReference>
<dbReference type="Pfam" id="PF02518">
    <property type="entry name" value="HATPase_c"/>
    <property type="match status" value="1"/>
</dbReference>
<organism evidence="17 18">
    <name type="scientific">Paenibacillus alvei</name>
    <name type="common">Bacillus alvei</name>
    <dbReference type="NCBI Taxonomy" id="44250"/>
    <lineage>
        <taxon>Bacteria</taxon>
        <taxon>Bacillati</taxon>
        <taxon>Bacillota</taxon>
        <taxon>Bacilli</taxon>
        <taxon>Bacillales</taxon>
        <taxon>Paenibacillaceae</taxon>
        <taxon>Paenibacillus</taxon>
    </lineage>
</organism>
<dbReference type="SMART" id="SM00388">
    <property type="entry name" value="HisKA"/>
    <property type="match status" value="1"/>
</dbReference>